<feature type="non-terminal residue" evidence="6">
    <location>
        <position position="1"/>
    </location>
</feature>
<evidence type="ECO:0000256" key="2">
    <source>
        <dbReference type="ARBA" id="ARBA00022741"/>
    </source>
</evidence>
<dbReference type="PROSITE" id="PS01036">
    <property type="entry name" value="HSP70_3"/>
    <property type="match status" value="1"/>
</dbReference>
<comment type="similarity">
    <text evidence="1 5">Belongs to the heat shock protein 70 family.</text>
</comment>
<dbReference type="PRINTS" id="PR00301">
    <property type="entry name" value="HEATSHOCK70"/>
</dbReference>
<dbReference type="Gene3D" id="3.90.640.10">
    <property type="entry name" value="Actin, Chain A, domain 4"/>
    <property type="match status" value="1"/>
</dbReference>
<dbReference type="AlphaFoldDB" id="P96552"/>
<dbReference type="SUPFAM" id="SSF53067">
    <property type="entry name" value="Actin-like ATPase domain"/>
    <property type="match status" value="2"/>
</dbReference>
<dbReference type="GO" id="GO:0140662">
    <property type="term" value="F:ATP-dependent protein folding chaperone"/>
    <property type="evidence" value="ECO:0007669"/>
    <property type="project" value="InterPro"/>
</dbReference>
<dbReference type="InterPro" id="IPR018181">
    <property type="entry name" value="Heat_shock_70_CS"/>
</dbReference>
<dbReference type="Pfam" id="PF00012">
    <property type="entry name" value="HSP70"/>
    <property type="match status" value="1"/>
</dbReference>
<gene>
    <name evidence="6" type="primary">stkORF673</name>
</gene>
<keyword evidence="4" id="KW-0143">Chaperone</keyword>
<keyword evidence="3 5" id="KW-0067">ATP-binding</keyword>
<reference evidence="6" key="2">
    <citation type="submission" date="1996-12" db="EMBL/GenBank/DDBJ databases">
        <authorList>
            <person name="Kupfer D.M.M.S."/>
            <person name="Downard J.S.Ph.D."/>
            <person name="Roe B.A.Ph.D."/>
        </authorList>
    </citation>
    <scope>NUCLEOTIDE SEQUENCE</scope>
</reference>
<keyword evidence="2 5" id="KW-0547">Nucleotide-binding</keyword>
<dbReference type="PROSITE" id="PS00329">
    <property type="entry name" value="HSP70_2"/>
    <property type="match status" value="1"/>
</dbReference>
<name>P96552_MYXXA</name>
<proteinExistence type="inferred from homology"/>
<dbReference type="InterPro" id="IPR029047">
    <property type="entry name" value="HSP70_peptide-bd_sf"/>
</dbReference>
<sequence length="673" mass="73519">GTTNTLVASVRNRIPKIVPTDRGNLTLPSVVALSARGDLLVGGVAKDQMVTNPKNTLWGTKRLIGRKYNSKTVEDLRGYFPYDIVEGANGDAAVMMGGKLYSLPHVSSFVLGQVKTIAEQFLGGPIEGAVISVPAYYNDNQRNAVKEAGRLAGFDVKRIVNEPTAAALAYGFNRGLDQKVLVYDLGGGTFDVSVLHLAGNVFEVLATGGDTFLGGADFDNRIMEYALERFREETKVDLNTENPIALQRIKNAAEAAKIDLTLIPNVVIDLPYIDERKGKPMDMRIPLTREFLNSLTGDLVDRTFEICDRVLAEKGISRAEIDEIILVGGQSRMPLVQQKIQAHFGKAPRKGVHPDECVALGAALLGDSLGSIDAVTLLDALSMPIGYAMPNGRVKRIIEKNSLIPMVKSFRLPPPKEPGSPFIELDIYQGDSDLLVDNEYLGTVRVPSAAAGRKIDFRLTEECLLQVTVEEASGMRKVDLATRDTPEQLKAGAPGGRVASLTAGAQLQQQRERRPGALLQYQEHLPEGLGVQMAKFPSKEWVDEAVRLTNEDPECAMAGKGWKGDFGAVVEAEPGKLAKAFVVHVVPGDCRIEKARVLADPDDLDELEPVYLARAPYSVWKQLLKGTLDPVEAVLKRRISMKGDLQPLIERMKYKGIADRVFAQLQTQFIDEP</sequence>
<evidence type="ECO:0000256" key="4">
    <source>
        <dbReference type="ARBA" id="ARBA00023186"/>
    </source>
</evidence>
<dbReference type="Gene3D" id="3.30.420.40">
    <property type="match status" value="2"/>
</dbReference>
<evidence type="ECO:0000313" key="6">
    <source>
        <dbReference type="EMBL" id="AAB46349.1"/>
    </source>
</evidence>
<protein>
    <submittedName>
        <fullName evidence="6">Uncharacterized protein stkORF673</fullName>
    </submittedName>
</protein>
<accession>P96552</accession>
<dbReference type="InterPro" id="IPR043129">
    <property type="entry name" value="ATPase_NBD"/>
</dbReference>
<evidence type="ECO:0000256" key="5">
    <source>
        <dbReference type="RuleBase" id="RU003322"/>
    </source>
</evidence>
<reference evidence="6" key="1">
    <citation type="submission" date="1996-12" db="EMBL/GenBank/DDBJ databases">
        <title>The STK Locus of Myxococcus xanthus.</title>
        <authorList>
            <person name="Kupfer D.M."/>
            <person name="Downard J.S."/>
            <person name="Roe B.A."/>
        </authorList>
    </citation>
    <scope>NUCLEOTIDE SEQUENCE</scope>
</reference>
<dbReference type="SUPFAM" id="SSF100920">
    <property type="entry name" value="Heat shock protein 70kD (HSP70), peptide-binding domain"/>
    <property type="match status" value="1"/>
</dbReference>
<evidence type="ECO:0000256" key="1">
    <source>
        <dbReference type="ARBA" id="ARBA00007381"/>
    </source>
</evidence>
<dbReference type="SUPFAM" id="SSF55718">
    <property type="entry name" value="SCP-like"/>
    <property type="match status" value="1"/>
</dbReference>
<dbReference type="EMBL" id="AC000101">
    <property type="protein sequence ID" value="AAB46349.1"/>
    <property type="molecule type" value="Genomic_DNA"/>
</dbReference>
<dbReference type="Gene3D" id="3.30.1050.10">
    <property type="entry name" value="SCP2 sterol-binding domain"/>
    <property type="match status" value="1"/>
</dbReference>
<evidence type="ECO:0000256" key="3">
    <source>
        <dbReference type="ARBA" id="ARBA00022840"/>
    </source>
</evidence>
<dbReference type="GO" id="GO:0005524">
    <property type="term" value="F:ATP binding"/>
    <property type="evidence" value="ECO:0007669"/>
    <property type="project" value="UniProtKB-KW"/>
</dbReference>
<dbReference type="InterPro" id="IPR036527">
    <property type="entry name" value="SCP2_sterol-bd_dom_sf"/>
</dbReference>
<dbReference type="FunFam" id="3.90.640.10:FF:000003">
    <property type="entry name" value="Molecular chaperone DnaK"/>
    <property type="match status" value="1"/>
</dbReference>
<dbReference type="PANTHER" id="PTHR19375">
    <property type="entry name" value="HEAT SHOCK PROTEIN 70KDA"/>
    <property type="match status" value="1"/>
</dbReference>
<organism evidence="6">
    <name type="scientific">Myxococcus xanthus</name>
    <dbReference type="NCBI Taxonomy" id="34"/>
    <lineage>
        <taxon>Bacteria</taxon>
        <taxon>Pseudomonadati</taxon>
        <taxon>Myxococcota</taxon>
        <taxon>Myxococcia</taxon>
        <taxon>Myxococcales</taxon>
        <taxon>Cystobacterineae</taxon>
        <taxon>Myxococcaceae</taxon>
        <taxon>Myxococcus</taxon>
    </lineage>
</organism>
<dbReference type="InterPro" id="IPR013126">
    <property type="entry name" value="Hsp_70_fam"/>
</dbReference>
<dbReference type="Gene3D" id="2.60.34.10">
    <property type="entry name" value="Substrate Binding Domain Of DNAk, Chain A, domain 1"/>
    <property type="match status" value="1"/>
</dbReference>